<keyword evidence="3" id="KW-1185">Reference proteome</keyword>
<dbReference type="KEGG" id="psuu:Psuf_053960"/>
<dbReference type="SUPFAM" id="SSF89392">
    <property type="entry name" value="Prokaryotic lipoproteins and lipoprotein localization factors"/>
    <property type="match status" value="1"/>
</dbReference>
<feature type="compositionally biased region" description="Basic and acidic residues" evidence="1">
    <location>
        <begin position="268"/>
        <end position="281"/>
    </location>
</feature>
<dbReference type="Gene3D" id="2.50.20.10">
    <property type="entry name" value="Lipoprotein localisation LolA/LolB/LppX"/>
    <property type="match status" value="1"/>
</dbReference>
<protein>
    <recommendedName>
        <fullName evidence="4">MucB/RseB N-terminal domain-containing protein</fullName>
    </recommendedName>
</protein>
<dbReference type="InterPro" id="IPR019207">
    <property type="entry name" value="DUF2092"/>
</dbReference>
<name>A0A6F8YQ15_9ACTN</name>
<dbReference type="InterPro" id="IPR029046">
    <property type="entry name" value="LolA/LolB/LppX"/>
</dbReference>
<accession>A0A6F8YQ15</accession>
<evidence type="ECO:0000313" key="3">
    <source>
        <dbReference type="Proteomes" id="UP000503011"/>
    </source>
</evidence>
<feature type="region of interest" description="Disordered" evidence="1">
    <location>
        <begin position="254"/>
        <end position="282"/>
    </location>
</feature>
<dbReference type="PANTHER" id="PTHR37507:SF2">
    <property type="entry name" value="SPORULATION PROTEIN YDCC"/>
    <property type="match status" value="1"/>
</dbReference>
<evidence type="ECO:0000313" key="2">
    <source>
        <dbReference type="EMBL" id="BCB88083.1"/>
    </source>
</evidence>
<organism evidence="2 3">
    <name type="scientific">Phytohabitans suffuscus</name>
    <dbReference type="NCBI Taxonomy" id="624315"/>
    <lineage>
        <taxon>Bacteria</taxon>
        <taxon>Bacillati</taxon>
        <taxon>Actinomycetota</taxon>
        <taxon>Actinomycetes</taxon>
        <taxon>Micromonosporales</taxon>
        <taxon>Micromonosporaceae</taxon>
    </lineage>
</organism>
<sequence length="366" mass="38268">MNSRPALRWLVPAAAVAVVVGGGAAVGTLAATAEPSLPPRTAQQLLVDLQTARLDGLSGTVVQSADLGLPNLPNLSGAGSGTADIASLLTDTNQLRVWYSGPDKTRVALMGTLGETDVIRNGKDLWLWSSKQNKATHRTISDADTRSHQLPTDLPLTPQEAADRALAAVDPTTEVSVGRSATIAGRDAYELVLAPRDKASLVGQVRIAIDATEHVPLRLEIYPKGSDQTAFQIAFTQIDFARPDEAQFRFNPPPGAAVEESTGVPEAAKPDRPEGAPKTAEEAGVTTVGEGWTTVVVAKGGEDAAAGQQDEQAKQVLGVLTPVSGAWGSGHLLSGRLFSALLTDDGAIYAGLVSPERLYEVALEHK</sequence>
<dbReference type="PANTHER" id="PTHR37507">
    <property type="entry name" value="SPORULATION PROTEIN YDCC"/>
    <property type="match status" value="1"/>
</dbReference>
<evidence type="ECO:0000256" key="1">
    <source>
        <dbReference type="SAM" id="MobiDB-lite"/>
    </source>
</evidence>
<reference evidence="2 3" key="2">
    <citation type="submission" date="2020-03" db="EMBL/GenBank/DDBJ databases">
        <authorList>
            <person name="Ichikawa N."/>
            <person name="Kimura A."/>
            <person name="Kitahashi Y."/>
            <person name="Uohara A."/>
        </authorList>
    </citation>
    <scope>NUCLEOTIDE SEQUENCE [LARGE SCALE GENOMIC DNA]</scope>
    <source>
        <strain evidence="2 3">NBRC 105367</strain>
    </source>
</reference>
<dbReference type="InterPro" id="IPR004564">
    <property type="entry name" value="OM_lipoprot_carrier_LolA-like"/>
</dbReference>
<evidence type="ECO:0008006" key="4">
    <source>
        <dbReference type="Google" id="ProtNLM"/>
    </source>
</evidence>
<dbReference type="AlphaFoldDB" id="A0A6F8YQ15"/>
<proteinExistence type="predicted"/>
<dbReference type="InterPro" id="IPR052944">
    <property type="entry name" value="Sporulation_related"/>
</dbReference>
<dbReference type="Pfam" id="PF09865">
    <property type="entry name" value="DUF2092"/>
    <property type="match status" value="1"/>
</dbReference>
<gene>
    <name evidence="2" type="ORF">Psuf_053960</name>
</gene>
<dbReference type="EMBL" id="AP022871">
    <property type="protein sequence ID" value="BCB88083.1"/>
    <property type="molecule type" value="Genomic_DNA"/>
</dbReference>
<dbReference type="Proteomes" id="UP000503011">
    <property type="component" value="Chromosome"/>
</dbReference>
<reference evidence="2 3" key="1">
    <citation type="submission" date="2020-03" db="EMBL/GenBank/DDBJ databases">
        <title>Whole genome shotgun sequence of Phytohabitans suffuscus NBRC 105367.</title>
        <authorList>
            <person name="Komaki H."/>
            <person name="Tamura T."/>
        </authorList>
    </citation>
    <scope>NUCLEOTIDE SEQUENCE [LARGE SCALE GENOMIC DNA]</scope>
    <source>
        <strain evidence="2 3">NBRC 105367</strain>
    </source>
</reference>
<dbReference type="CDD" id="cd16325">
    <property type="entry name" value="LolA"/>
    <property type="match status" value="1"/>
</dbReference>